<dbReference type="EMBL" id="SWOV01000015">
    <property type="protein sequence ID" value="NFF87708.1"/>
    <property type="molecule type" value="Genomic_DNA"/>
</dbReference>
<name>A0A0M1LST8_CLOBO</name>
<dbReference type="Proteomes" id="UP000473681">
    <property type="component" value="Unassembled WGS sequence"/>
</dbReference>
<dbReference type="OrthoDB" id="7061752at2"/>
<feature type="compositionally biased region" description="Basic and acidic residues" evidence="1">
    <location>
        <begin position="160"/>
        <end position="172"/>
    </location>
</feature>
<dbReference type="AlphaFoldDB" id="A0A0M1LST8"/>
<dbReference type="EMBL" id="SWVK01000001">
    <property type="protein sequence ID" value="NFN33722.1"/>
    <property type="molecule type" value="Genomic_DNA"/>
</dbReference>
<gene>
    <name evidence="3" type="ORF">FC774_07445</name>
    <name evidence="4" type="ORF">FDB51_00965</name>
</gene>
<evidence type="ECO:0000313" key="4">
    <source>
        <dbReference type="EMBL" id="NFN33722.1"/>
    </source>
</evidence>
<feature type="compositionally biased region" description="Low complexity" evidence="1">
    <location>
        <begin position="133"/>
        <end position="153"/>
    </location>
</feature>
<evidence type="ECO:0000256" key="2">
    <source>
        <dbReference type="SAM" id="Phobius"/>
    </source>
</evidence>
<organism evidence="3 6">
    <name type="scientific">Clostridium botulinum</name>
    <dbReference type="NCBI Taxonomy" id="1491"/>
    <lineage>
        <taxon>Bacteria</taxon>
        <taxon>Bacillati</taxon>
        <taxon>Bacillota</taxon>
        <taxon>Clostridia</taxon>
        <taxon>Eubacteriales</taxon>
        <taxon>Clostridiaceae</taxon>
        <taxon>Clostridium</taxon>
    </lineage>
</organism>
<evidence type="ECO:0000313" key="3">
    <source>
        <dbReference type="EMBL" id="NFF87708.1"/>
    </source>
</evidence>
<reference evidence="5 6" key="1">
    <citation type="submission" date="2019-04" db="EMBL/GenBank/DDBJ databases">
        <title>Genome sequencing of Clostridium botulinum Groups I-IV and Clostridium butyricum.</title>
        <authorList>
            <person name="Brunt J."/>
            <person name="Van Vliet A.H.M."/>
            <person name="Stringer S.C."/>
            <person name="Carter A.T."/>
            <person name="Peck M.W."/>
        </authorList>
    </citation>
    <scope>NUCLEOTIDE SEQUENCE [LARGE SCALE GENOMIC DNA]</scope>
    <source>
        <strain evidence="3 6">1605</strain>
        <strain evidence="4 5">CB-K-33E</strain>
    </source>
</reference>
<evidence type="ECO:0000313" key="6">
    <source>
        <dbReference type="Proteomes" id="UP000476820"/>
    </source>
</evidence>
<keyword evidence="2" id="KW-1133">Transmembrane helix</keyword>
<dbReference type="Proteomes" id="UP000476820">
    <property type="component" value="Unassembled WGS sequence"/>
</dbReference>
<evidence type="ECO:0000313" key="5">
    <source>
        <dbReference type="Proteomes" id="UP000473681"/>
    </source>
</evidence>
<dbReference type="RefSeq" id="WP_053342642.1">
    <property type="nucleotide sequence ID" value="NZ_JACBDB010000002.1"/>
</dbReference>
<evidence type="ECO:0008006" key="7">
    <source>
        <dbReference type="Google" id="ProtNLM"/>
    </source>
</evidence>
<keyword evidence="2" id="KW-0472">Membrane</keyword>
<sequence length="333" mass="37973">MSKNYKKTMDKITVDDEMKKRILNNIDSIKQENTKDKLKKRSYRSLGTLAAAACFSIIVFSVNVKMSLNDKMKMSLNDNKEISLNQTKDDSNESSNVNGAYADTYENNEKNLELDEKTLEEKTKDNYNRTSASNNSISNKVLNNNATNKSSNNTEEESIEDKKIEQKTETNIKENSLNNLEPPTMQAAYDNNHIDSKSKAIQNDETLNTNLKNLEELKSNVDFSIKTPQEVIENKDIKNINLKENNNILISYENSNVKLDFEVKKEVSKEEKINDSKYETEKSININDKIVSLKGNDNLINTANWSEDELSYSINSDEGISEDKAMKIIESVK</sequence>
<keyword evidence="2" id="KW-0812">Transmembrane</keyword>
<protein>
    <recommendedName>
        <fullName evidence="7">DUF4367 domain-containing protein</fullName>
    </recommendedName>
</protein>
<feature type="transmembrane region" description="Helical" evidence="2">
    <location>
        <begin position="45"/>
        <end position="64"/>
    </location>
</feature>
<evidence type="ECO:0000256" key="1">
    <source>
        <dbReference type="SAM" id="MobiDB-lite"/>
    </source>
</evidence>
<proteinExistence type="predicted"/>
<feature type="compositionally biased region" description="Basic and acidic residues" evidence="1">
    <location>
        <begin position="107"/>
        <end position="127"/>
    </location>
</feature>
<feature type="region of interest" description="Disordered" evidence="1">
    <location>
        <begin position="84"/>
        <end position="182"/>
    </location>
</feature>
<accession>A0A0M1LST8</accession>
<comment type="caution">
    <text evidence="3">The sequence shown here is derived from an EMBL/GenBank/DDBJ whole genome shotgun (WGS) entry which is preliminary data.</text>
</comment>